<evidence type="ECO:0000256" key="1">
    <source>
        <dbReference type="ARBA" id="ARBA00009632"/>
    </source>
</evidence>
<dbReference type="Pfam" id="PF02550">
    <property type="entry name" value="AcetylCoA_hydro"/>
    <property type="match status" value="1"/>
</dbReference>
<dbReference type="InterPro" id="IPR026888">
    <property type="entry name" value="AcetylCoA_hyd_C"/>
</dbReference>
<evidence type="ECO:0000259" key="4">
    <source>
        <dbReference type="Pfam" id="PF13336"/>
    </source>
</evidence>
<sequence length="439" mass="48138">MQGTREKCNWRSTYESRRCSAEEAVLAVSSGDTIYVHSNAAAPECVIDALVKRAPELRDVTFLHILTLGKAEYAKEEYQDSFKVKALFIGRNIREAVNEGRAEYMPIFLSEIPRLFESGTVPIDVCLLQVSPPDAHGYCSYGVSVDCSIAARKKARVVIAEVNKQMPRTLGRSFVHVSRLDYIVETDRPLPELIEAPPTNVEDAIGKHVSTLVADEATIQLGIGTIPNAVLANLRDKHNLGVHSEMLSDGIVDLMESGVITNDAKTFLPGKAAVTFVLGSRRLYDYVDNNPALEFQTSDYINDPFNISRNHKMTAINSALQVDLTGQVVADSIGSYLYSGFGGQVDFIRGASRAPGGKAIIAMPSTARGDTVSRIAVNLSVGSGVVTSRADVHYVVTEFGVAQLYGKTLRERTRELINIAHPKFREELVFESKRLSWLG</sequence>
<proteinExistence type="inferred from homology"/>
<evidence type="ECO:0000259" key="3">
    <source>
        <dbReference type="Pfam" id="PF02550"/>
    </source>
</evidence>
<dbReference type="GO" id="GO:0006083">
    <property type="term" value="P:acetate metabolic process"/>
    <property type="evidence" value="ECO:0007669"/>
    <property type="project" value="InterPro"/>
</dbReference>
<dbReference type="GO" id="GO:0008775">
    <property type="term" value="F:acetate CoA-transferase activity"/>
    <property type="evidence" value="ECO:0007669"/>
    <property type="project" value="InterPro"/>
</dbReference>
<name>A0A8J7PHG7_9BACT</name>
<dbReference type="InterPro" id="IPR038460">
    <property type="entry name" value="AcetylCoA_hyd_C_sf"/>
</dbReference>
<evidence type="ECO:0000313" key="5">
    <source>
        <dbReference type="EMBL" id="MBN8661838.1"/>
    </source>
</evidence>
<protein>
    <submittedName>
        <fullName evidence="5">Acetyl-CoA hydrolase/transferase family protein</fullName>
    </submittedName>
</protein>
<keyword evidence="2" id="KW-0808">Transferase</keyword>
<dbReference type="InterPro" id="IPR046433">
    <property type="entry name" value="ActCoA_hydro"/>
</dbReference>
<comment type="caution">
    <text evidence="5">The sequence shown here is derived from an EMBL/GenBank/DDBJ whole genome shotgun (WGS) entry which is preliminary data.</text>
</comment>
<dbReference type="GO" id="GO:0016787">
    <property type="term" value="F:hydrolase activity"/>
    <property type="evidence" value="ECO:0007669"/>
    <property type="project" value="UniProtKB-KW"/>
</dbReference>
<dbReference type="EMBL" id="JAFLCK010000025">
    <property type="protein sequence ID" value="MBN8661838.1"/>
    <property type="molecule type" value="Genomic_DNA"/>
</dbReference>
<dbReference type="Gene3D" id="3.40.1080.10">
    <property type="entry name" value="Glutaconate Coenzyme A-transferase"/>
    <property type="match status" value="1"/>
</dbReference>
<feature type="domain" description="Acetyl-CoA hydrolase/transferase N-terminal" evidence="3">
    <location>
        <begin position="12"/>
        <end position="187"/>
    </location>
</feature>
<gene>
    <name evidence="5" type="ORF">J0M35_15835</name>
</gene>
<dbReference type="Gene3D" id="3.40.1080.20">
    <property type="entry name" value="Acetyl-CoA hydrolase/transferase C-terminal domain"/>
    <property type="match status" value="1"/>
</dbReference>
<dbReference type="PANTHER" id="PTHR21432:SF20">
    <property type="entry name" value="ACETYL-COA HYDROLASE"/>
    <property type="match status" value="1"/>
</dbReference>
<dbReference type="SUPFAM" id="SSF100950">
    <property type="entry name" value="NagB/RpiA/CoA transferase-like"/>
    <property type="match status" value="2"/>
</dbReference>
<dbReference type="Gene3D" id="3.30.750.70">
    <property type="entry name" value="4-hydroxybutyrate coenzyme like domains"/>
    <property type="match status" value="1"/>
</dbReference>
<keyword evidence="5" id="KW-0378">Hydrolase</keyword>
<dbReference type="PANTHER" id="PTHR21432">
    <property type="entry name" value="ACETYL-COA HYDROLASE-RELATED"/>
    <property type="match status" value="1"/>
</dbReference>
<accession>A0A8J7PHG7</accession>
<dbReference type="Pfam" id="PF13336">
    <property type="entry name" value="AcetylCoA_hyd_C"/>
    <property type="match status" value="1"/>
</dbReference>
<comment type="similarity">
    <text evidence="1">Belongs to the acetyl-CoA hydrolase/transferase family.</text>
</comment>
<reference evidence="5" key="1">
    <citation type="submission" date="2021-02" db="EMBL/GenBank/DDBJ databases">
        <title>Genome-Resolved Metagenomics of a Microbial Community Performing Photosynthetic Biological Nutrient Removal.</title>
        <authorList>
            <person name="Mcdaniel E.A."/>
        </authorList>
    </citation>
    <scope>NUCLEOTIDE SEQUENCE</scope>
    <source>
        <strain evidence="5">UWPOB_OBS1</strain>
    </source>
</reference>
<dbReference type="AlphaFoldDB" id="A0A8J7PHG7"/>
<organism evidence="5 6">
    <name type="scientific">Candidatus Obscuribacter phosphatis</name>
    <dbReference type="NCBI Taxonomy" id="1906157"/>
    <lineage>
        <taxon>Bacteria</taxon>
        <taxon>Bacillati</taxon>
        <taxon>Candidatus Melainabacteria</taxon>
        <taxon>Candidatus Obscuribacterales</taxon>
        <taxon>Candidatus Obscuribacteraceae</taxon>
        <taxon>Candidatus Obscuribacter</taxon>
    </lineage>
</organism>
<feature type="domain" description="Acetyl-CoA hydrolase/transferase C-terminal" evidence="4">
    <location>
        <begin position="279"/>
        <end position="429"/>
    </location>
</feature>
<evidence type="ECO:0000256" key="2">
    <source>
        <dbReference type="ARBA" id="ARBA00022679"/>
    </source>
</evidence>
<dbReference type="InterPro" id="IPR037171">
    <property type="entry name" value="NagB/RpiA_transferase-like"/>
</dbReference>
<dbReference type="Proteomes" id="UP000664277">
    <property type="component" value="Unassembled WGS sequence"/>
</dbReference>
<dbReference type="InterPro" id="IPR003702">
    <property type="entry name" value="ActCoA_hydro_N"/>
</dbReference>
<evidence type="ECO:0000313" key="6">
    <source>
        <dbReference type="Proteomes" id="UP000664277"/>
    </source>
</evidence>